<feature type="binding site" evidence="8">
    <location>
        <position position="9"/>
    </location>
    <ligand>
        <name>Mg(2+)</name>
        <dbReference type="ChEBI" id="CHEBI:18420"/>
    </ligand>
</feature>
<dbReference type="NCBIfam" id="TIGR01489">
    <property type="entry name" value="DKMTPPase-SF"/>
    <property type="match status" value="1"/>
</dbReference>
<evidence type="ECO:0000256" key="6">
    <source>
        <dbReference type="PIRSR" id="PIRSR031051-1"/>
    </source>
</evidence>
<dbReference type="GO" id="GO:0016791">
    <property type="term" value="F:phosphatase activity"/>
    <property type="evidence" value="ECO:0007669"/>
    <property type="project" value="InterPro"/>
</dbReference>
<dbReference type="PANTHER" id="PTHR20889">
    <property type="entry name" value="PHOSPHATASE, ORPHAN 1, 2"/>
    <property type="match status" value="1"/>
</dbReference>
<dbReference type="InterPro" id="IPR023214">
    <property type="entry name" value="HAD_sf"/>
</dbReference>
<dbReference type="PIRSF" id="PIRSF031051">
    <property type="entry name" value="PyrdxlP_Pase_PHOSPHO2"/>
    <property type="match status" value="1"/>
</dbReference>
<dbReference type="SUPFAM" id="SSF56784">
    <property type="entry name" value="HAD-like"/>
    <property type="match status" value="1"/>
</dbReference>
<dbReference type="Pfam" id="PF06888">
    <property type="entry name" value="Put_Phosphatase"/>
    <property type="match status" value="1"/>
</dbReference>
<evidence type="ECO:0000256" key="4">
    <source>
        <dbReference type="ARBA" id="ARBA00022801"/>
    </source>
</evidence>
<feature type="binding site" evidence="7">
    <location>
        <position position="100"/>
    </location>
    <ligand>
        <name>substrate</name>
    </ligand>
</feature>
<evidence type="ECO:0000256" key="7">
    <source>
        <dbReference type="PIRSR" id="PIRSR031051-2"/>
    </source>
</evidence>
<dbReference type="InterPro" id="IPR006384">
    <property type="entry name" value="HAD_hydro_PyrdxlP_Pase-like"/>
</dbReference>
<organism evidence="9">
    <name type="scientific">Potamotrygon motoro</name>
    <name type="common">Ocellate river stingray</name>
    <name type="synonym">Taeniura motoro</name>
    <dbReference type="NCBI Taxonomy" id="86373"/>
    <lineage>
        <taxon>Eukaryota</taxon>
        <taxon>Metazoa</taxon>
        <taxon>Chordata</taxon>
        <taxon>Craniata</taxon>
        <taxon>Vertebrata</taxon>
        <taxon>Chondrichthyes</taxon>
        <taxon>Elasmobranchii</taxon>
        <taxon>Batoidea</taxon>
        <taxon>Myliobatiformes</taxon>
        <taxon>Potamotrygonidae</taxon>
        <taxon>Potamotrygon</taxon>
    </lineage>
</organism>
<accession>A0A5J6SE83</accession>
<keyword evidence="5 8" id="KW-0460">Magnesium</keyword>
<dbReference type="Gene3D" id="3.40.50.1000">
    <property type="entry name" value="HAD superfamily/HAD-like"/>
    <property type="match status" value="1"/>
</dbReference>
<reference evidence="9" key="1">
    <citation type="submission" date="2019-02" db="EMBL/GenBank/DDBJ databases">
        <authorList>
            <person name="Vechtova P."/>
            <person name="Dzyuba B."/>
            <person name="Dzyuba V."/>
            <person name="Silveira A.N."/>
            <person name="Silveira R.V."/>
            <person name="Fussy Z."/>
            <person name="Grubhoffer L."/>
            <person name="Rodina M."/>
            <person name="Sterba J."/>
        </authorList>
    </citation>
    <scope>NUCLEOTIDE SEQUENCE</scope>
</reference>
<sequence>MNKFLIVFDFDETIIQHNSDYVILKCNPDQSLPEELLQPQEQEFWREYMNKVYQYFGEKGVKEETMRKVLAETPLTKEMVNLFQFLKKSSDLFECIIISDANTFFINSILQANGLSTIFQKIYTNPSCFDNKNTFTISPYHSHMCEQCPINMCKRQILHDHLVQRAEEEVEFEKIFYVGDGTNDFCPSVALTPTDCVFPRKNYPLDSLISKIKMTEPSAIQAQVVPWESGEDILLFLEDCAGR</sequence>
<evidence type="ECO:0000256" key="2">
    <source>
        <dbReference type="ARBA" id="ARBA00008541"/>
    </source>
</evidence>
<dbReference type="PANTHER" id="PTHR20889:SF2">
    <property type="entry name" value="PHOSPHOETHANOLAMINE_PHOSPHOCHOLINE PHOSPHATASE"/>
    <property type="match status" value="1"/>
</dbReference>
<protein>
    <submittedName>
        <fullName evidence="9">Phosphoethanolamine/phosphocholine phosphatase</fullName>
    </submittedName>
</protein>
<feature type="binding site" evidence="8">
    <location>
        <position position="180"/>
    </location>
    <ligand>
        <name>Mg(2+)</name>
        <dbReference type="ChEBI" id="CHEBI:18420"/>
    </ligand>
</feature>
<proteinExistence type="evidence at transcript level"/>
<feature type="binding site" evidence="7">
    <location>
        <position position="20"/>
    </location>
    <ligand>
        <name>substrate</name>
    </ligand>
</feature>
<dbReference type="InterPro" id="IPR036412">
    <property type="entry name" value="HAD-like_sf"/>
</dbReference>
<dbReference type="NCBIfam" id="TIGR01488">
    <property type="entry name" value="HAD-SF-IB"/>
    <property type="match status" value="1"/>
</dbReference>
<evidence type="ECO:0000256" key="5">
    <source>
        <dbReference type="ARBA" id="ARBA00022842"/>
    </source>
</evidence>
<evidence type="ECO:0000256" key="3">
    <source>
        <dbReference type="ARBA" id="ARBA00022723"/>
    </source>
</evidence>
<feature type="binding site" evidence="8">
    <location>
        <position position="11"/>
    </location>
    <ligand>
        <name>Mg(2+)</name>
        <dbReference type="ChEBI" id="CHEBI:18420"/>
    </ligand>
</feature>
<feature type="active site" description="Proton donor" evidence="6">
    <location>
        <position position="11"/>
    </location>
</feature>
<dbReference type="EMBL" id="MK545312">
    <property type="protein sequence ID" value="QFF91359.1"/>
    <property type="molecule type" value="mRNA"/>
</dbReference>
<name>A0A5J6SE83_POTMO</name>
<evidence type="ECO:0000256" key="1">
    <source>
        <dbReference type="ARBA" id="ARBA00001946"/>
    </source>
</evidence>
<dbReference type="AlphaFoldDB" id="A0A5J6SE83"/>
<feature type="active site" description="Nucleophile" evidence="6">
    <location>
        <position position="9"/>
    </location>
</feature>
<evidence type="ECO:0000313" key="9">
    <source>
        <dbReference type="EMBL" id="QFF91359.1"/>
    </source>
</evidence>
<comment type="cofactor">
    <cofactor evidence="1 8">
        <name>Mg(2+)</name>
        <dbReference type="ChEBI" id="CHEBI:18420"/>
    </cofactor>
</comment>
<gene>
    <name evidence="9" type="primary">PHOSPHO1</name>
</gene>
<keyword evidence="4" id="KW-0378">Hydrolase</keyword>
<comment type="similarity">
    <text evidence="2">Belongs to the HAD-like hydrolase superfamily. PHOSPHO family.</text>
</comment>
<evidence type="ECO:0000256" key="8">
    <source>
        <dbReference type="PIRSR" id="PIRSR031051-3"/>
    </source>
</evidence>
<dbReference type="InterPro" id="IPR016965">
    <property type="entry name" value="Pase_PHOSPHO-typ"/>
</dbReference>
<dbReference type="GO" id="GO:0046872">
    <property type="term" value="F:metal ion binding"/>
    <property type="evidence" value="ECO:0007669"/>
    <property type="project" value="UniProtKB-KW"/>
</dbReference>
<keyword evidence="3 8" id="KW-0479">Metal-binding</keyword>